<evidence type="ECO:0000256" key="3">
    <source>
        <dbReference type="RuleBase" id="RU000363"/>
    </source>
</evidence>
<comment type="caution">
    <text evidence="5">The sequence shown here is derived from an EMBL/GenBank/DDBJ whole genome shotgun (WGS) entry which is preliminary data.</text>
</comment>
<dbReference type="Proteomes" id="UP000323994">
    <property type="component" value="Unassembled WGS sequence"/>
</dbReference>
<dbReference type="Pfam" id="PF00106">
    <property type="entry name" value="adh_short"/>
    <property type="match status" value="1"/>
</dbReference>
<dbReference type="NCBIfam" id="TIGR01829">
    <property type="entry name" value="AcAcCoA_reduct"/>
    <property type="match status" value="1"/>
</dbReference>
<dbReference type="EC" id="1.1.1.36" evidence="5"/>
<dbReference type="InterPro" id="IPR057326">
    <property type="entry name" value="KR_dom"/>
</dbReference>
<dbReference type="PRINTS" id="PR00081">
    <property type="entry name" value="GDHRDH"/>
</dbReference>
<dbReference type="Gene3D" id="3.40.50.720">
    <property type="entry name" value="NAD(P)-binding Rossmann-like Domain"/>
    <property type="match status" value="1"/>
</dbReference>
<dbReference type="InterPro" id="IPR050259">
    <property type="entry name" value="SDR"/>
</dbReference>
<dbReference type="GO" id="GO:0042619">
    <property type="term" value="P:poly-hydroxybutyrate biosynthetic process"/>
    <property type="evidence" value="ECO:0007669"/>
    <property type="project" value="InterPro"/>
</dbReference>
<dbReference type="PANTHER" id="PTHR42879:SF2">
    <property type="entry name" value="3-OXOACYL-[ACYL-CARRIER-PROTEIN] REDUCTASE FABG"/>
    <property type="match status" value="1"/>
</dbReference>
<dbReference type="PRINTS" id="PR00080">
    <property type="entry name" value="SDRFAMILY"/>
</dbReference>
<comment type="similarity">
    <text evidence="1 3">Belongs to the short-chain dehydrogenases/reductases (SDR) family.</text>
</comment>
<dbReference type="InterPro" id="IPR020904">
    <property type="entry name" value="Sc_DH/Rdtase_CS"/>
</dbReference>
<dbReference type="NCBIfam" id="NF009466">
    <property type="entry name" value="PRK12826.1-2"/>
    <property type="match status" value="1"/>
</dbReference>
<protein>
    <submittedName>
        <fullName evidence="5">Acetoacetyl-CoA reductase</fullName>
        <ecNumber evidence="5">1.1.1.36</ecNumber>
    </submittedName>
</protein>
<dbReference type="InterPro" id="IPR011283">
    <property type="entry name" value="Acetoacetyl-CoA_reductase"/>
</dbReference>
<accession>A0A5M8QE18</accession>
<evidence type="ECO:0000256" key="2">
    <source>
        <dbReference type="ARBA" id="ARBA00023002"/>
    </source>
</evidence>
<evidence type="ECO:0000256" key="1">
    <source>
        <dbReference type="ARBA" id="ARBA00006484"/>
    </source>
</evidence>
<keyword evidence="2 5" id="KW-0560">Oxidoreductase</keyword>
<evidence type="ECO:0000313" key="6">
    <source>
        <dbReference type="Proteomes" id="UP000323994"/>
    </source>
</evidence>
<dbReference type="GO" id="GO:0032787">
    <property type="term" value="P:monocarboxylic acid metabolic process"/>
    <property type="evidence" value="ECO:0007669"/>
    <property type="project" value="UniProtKB-ARBA"/>
</dbReference>
<gene>
    <name evidence="5" type="primary">phbB</name>
    <name evidence="5" type="ORF">FEM33_23300</name>
</gene>
<dbReference type="RefSeq" id="WP_139014382.1">
    <property type="nucleotide sequence ID" value="NZ_VBSN01000071.1"/>
</dbReference>
<dbReference type="SMART" id="SM00822">
    <property type="entry name" value="PKS_KR"/>
    <property type="match status" value="1"/>
</dbReference>
<dbReference type="InterPro" id="IPR002347">
    <property type="entry name" value="SDR_fam"/>
</dbReference>
<feature type="domain" description="Ketoreductase" evidence="4">
    <location>
        <begin position="7"/>
        <end position="191"/>
    </location>
</feature>
<dbReference type="OrthoDB" id="9788235at2"/>
<dbReference type="PROSITE" id="PS00061">
    <property type="entry name" value="ADH_SHORT"/>
    <property type="match status" value="1"/>
</dbReference>
<dbReference type="EMBL" id="VBSN01000071">
    <property type="protein sequence ID" value="KAA6432652.1"/>
    <property type="molecule type" value="Genomic_DNA"/>
</dbReference>
<dbReference type="GO" id="GO:0005737">
    <property type="term" value="C:cytoplasm"/>
    <property type="evidence" value="ECO:0007669"/>
    <property type="project" value="InterPro"/>
</dbReference>
<name>A0A5M8QE18_9BACT</name>
<evidence type="ECO:0000313" key="5">
    <source>
        <dbReference type="EMBL" id="KAA6432652.1"/>
    </source>
</evidence>
<dbReference type="GO" id="GO:0018454">
    <property type="term" value="F:acetoacetyl-CoA reductase activity"/>
    <property type="evidence" value="ECO:0007669"/>
    <property type="project" value="UniProtKB-EC"/>
</dbReference>
<dbReference type="PANTHER" id="PTHR42879">
    <property type="entry name" value="3-OXOACYL-(ACYL-CARRIER-PROTEIN) REDUCTASE"/>
    <property type="match status" value="1"/>
</dbReference>
<reference evidence="5 6" key="1">
    <citation type="submission" date="2019-05" db="EMBL/GenBank/DDBJ databases">
        <authorList>
            <person name="Qu J.-H."/>
        </authorList>
    </citation>
    <scope>NUCLEOTIDE SEQUENCE [LARGE SCALE GENOMIC DNA]</scope>
    <source>
        <strain evidence="5 6">NS28</strain>
    </source>
</reference>
<keyword evidence="6" id="KW-1185">Reference proteome</keyword>
<dbReference type="SUPFAM" id="SSF51735">
    <property type="entry name" value="NAD(P)-binding Rossmann-fold domains"/>
    <property type="match status" value="1"/>
</dbReference>
<dbReference type="NCBIfam" id="NF009464">
    <property type="entry name" value="PRK12824.1"/>
    <property type="match status" value="1"/>
</dbReference>
<proteinExistence type="inferred from homology"/>
<sequence length="248" mass="26699">MDSNSRKVVLVTGSTGGIGIALCKALCEAGYRVVGNCRCPEKGAALQNELAEMSHELDIAIGDVGDYESVGRMIRSIEESIGPVDILINNAGVTKDKKFTKMSKDDWDYVINTDLNSVFHCSRHVIDGMIERKFGRIVNISSINAQKGQFGQTNYSAAKAGIHGFTKSLALEVAKYGVTVNTVSPGYIGTNMVMAVAEDIREKIVAQIPVGRLGYIEEVADAVSYLLSDKASFITGSNLSINGGHHMY</sequence>
<dbReference type="FunFam" id="3.40.50.720:FF:000173">
    <property type="entry name" value="3-oxoacyl-[acyl-carrier protein] reductase"/>
    <property type="match status" value="1"/>
</dbReference>
<dbReference type="InterPro" id="IPR036291">
    <property type="entry name" value="NAD(P)-bd_dom_sf"/>
</dbReference>
<dbReference type="CDD" id="cd05333">
    <property type="entry name" value="BKR_SDR_c"/>
    <property type="match status" value="1"/>
</dbReference>
<dbReference type="AlphaFoldDB" id="A0A5M8QE18"/>
<evidence type="ECO:0000259" key="4">
    <source>
        <dbReference type="SMART" id="SM00822"/>
    </source>
</evidence>
<organism evidence="5 6">
    <name type="scientific">Dyadobacter flavalbus</name>
    <dbReference type="NCBI Taxonomy" id="2579942"/>
    <lineage>
        <taxon>Bacteria</taxon>
        <taxon>Pseudomonadati</taxon>
        <taxon>Bacteroidota</taxon>
        <taxon>Cytophagia</taxon>
        <taxon>Cytophagales</taxon>
        <taxon>Spirosomataceae</taxon>
        <taxon>Dyadobacter</taxon>
    </lineage>
</organism>